<keyword evidence="4" id="KW-1185">Reference proteome</keyword>
<feature type="domain" description="DUF6299" evidence="2">
    <location>
        <begin position="30"/>
        <end position="141"/>
    </location>
</feature>
<evidence type="ECO:0000313" key="3">
    <source>
        <dbReference type="EMBL" id="GEC03659.1"/>
    </source>
</evidence>
<dbReference type="Proteomes" id="UP000317881">
    <property type="component" value="Unassembled WGS sequence"/>
</dbReference>
<protein>
    <recommendedName>
        <fullName evidence="2">DUF6299 domain-containing protein</fullName>
    </recommendedName>
</protein>
<feature type="chain" id="PRO_5021449577" description="DUF6299 domain-containing protein" evidence="1">
    <location>
        <begin position="28"/>
        <end position="142"/>
    </location>
</feature>
<reference evidence="3 4" key="1">
    <citation type="submission" date="2019-06" db="EMBL/GenBank/DDBJ databases">
        <title>Whole genome shotgun sequence of Streptomyces spinoverrucosus NBRC 14228.</title>
        <authorList>
            <person name="Hosoyama A."/>
            <person name="Uohara A."/>
            <person name="Ohji S."/>
            <person name="Ichikawa N."/>
        </authorList>
    </citation>
    <scope>NUCLEOTIDE SEQUENCE [LARGE SCALE GENOMIC DNA]</scope>
    <source>
        <strain evidence="3 4">NBRC 14228</strain>
    </source>
</reference>
<dbReference type="InterPro" id="IPR046266">
    <property type="entry name" value="DUF6299"/>
</dbReference>
<evidence type="ECO:0000259" key="2">
    <source>
        <dbReference type="Pfam" id="PF19816"/>
    </source>
</evidence>
<organism evidence="3 4">
    <name type="scientific">Streptomyces spinoverrucosus</name>
    <dbReference type="NCBI Taxonomy" id="284043"/>
    <lineage>
        <taxon>Bacteria</taxon>
        <taxon>Bacillati</taxon>
        <taxon>Actinomycetota</taxon>
        <taxon>Actinomycetes</taxon>
        <taxon>Kitasatosporales</taxon>
        <taxon>Streptomycetaceae</taxon>
        <taxon>Streptomyces</taxon>
    </lineage>
</organism>
<dbReference type="EMBL" id="BJND01000008">
    <property type="protein sequence ID" value="GEC03659.1"/>
    <property type="molecule type" value="Genomic_DNA"/>
</dbReference>
<gene>
    <name evidence="3" type="ORF">SSP24_13140</name>
</gene>
<dbReference type="OrthoDB" id="3873198at2"/>
<proteinExistence type="predicted"/>
<comment type="caution">
    <text evidence="3">The sequence shown here is derived from an EMBL/GenBank/DDBJ whole genome shotgun (WGS) entry which is preliminary data.</text>
</comment>
<dbReference type="Pfam" id="PF19816">
    <property type="entry name" value="DUF6299"/>
    <property type="match status" value="1"/>
</dbReference>
<sequence length="142" mass="14815">MFLRPALGAAAAALALFAATPSTPAAAETHESVTVDSKGRIAPDGTITLTGTYRCVGSTGPVFVSSMIAQSDPSIRHGIGGSLAVCDGKEHRWENTGKPYNRVMKAGTAQVEVTLMELRPQGGLPLPAFHATKQQDVRLAKS</sequence>
<name>A0A4Y3VD93_9ACTN</name>
<feature type="signal peptide" evidence="1">
    <location>
        <begin position="1"/>
        <end position="27"/>
    </location>
</feature>
<keyword evidence="1" id="KW-0732">Signal</keyword>
<evidence type="ECO:0000313" key="4">
    <source>
        <dbReference type="Proteomes" id="UP000317881"/>
    </source>
</evidence>
<accession>A0A4Y3VD93</accession>
<dbReference type="AlphaFoldDB" id="A0A4Y3VD93"/>
<evidence type="ECO:0000256" key="1">
    <source>
        <dbReference type="SAM" id="SignalP"/>
    </source>
</evidence>
<dbReference type="RefSeq" id="WP_141307828.1">
    <property type="nucleotide sequence ID" value="NZ_BJND01000008.1"/>
</dbReference>